<sequence>MHADVSPARVAALLIAAFLLLLPAPPAAAEEAAPARSIDRIAAGPETLRIRLSGGNDRERFRLVALHAWEPDDAVGTLVHAGPGGEETVEIPRRLGDRDLLFSRFLVEGDRRRPARWATSLEPPAEGTQIRWPAARKGVAVPDSIDDAVELGSAHVTVNVELGSLLLPPGAEDPPAAFIVNRDGQRLRFDPATVRHWDEQIGEMTRRGLHVTVVFLNQLQKVAAAKGVIHPATNVEEALFDLGAFNLTDARGVASYTAVLGFLAERYSRADRRYGHVGGYIVGNEIDSHWTWHNMGEADLAAVARQHERELRLAWLAVREHAPGARVFTSLTHSWSRPNARAPLRNTAGRELLEALTRLSRAGGDFDWDIAHHPYPQNLFDPRFWDDQLAMFGFDTPMITFANLELLPAFLARPEMLCNGEPRRVILSEQGFHTLPGVEGERLQAAALALAAYRIFRIDGIDAFILHRHADAAGEGGLLLGLRHLAPAPGELGPKKLAWDVFRAMETPAFESSAAFALPYAGHERWEEAAPRPGPFPEHAPEWAGFKRREAPLVDLTAAADQARFENDLDHGVKLLSLPDGGMADALYLHPNTPDGPAAAAVFAVDLGDAEAPELAFSPYVAKPGSDGVLFRVRVDGEELLAAPVRFGSMQEQRVDLSAFAGRRVELRLETEPGATSAYDEAYFVSPAVVRGRRSD</sequence>
<organism evidence="3 4">
    <name type="scientific">Phycisphaera mikurensis (strain NBRC 102666 / KCTC 22515 / FYK2301M01)</name>
    <dbReference type="NCBI Taxonomy" id="1142394"/>
    <lineage>
        <taxon>Bacteria</taxon>
        <taxon>Pseudomonadati</taxon>
        <taxon>Planctomycetota</taxon>
        <taxon>Phycisphaerae</taxon>
        <taxon>Phycisphaerales</taxon>
        <taxon>Phycisphaeraceae</taxon>
        <taxon>Phycisphaera</taxon>
    </lineage>
</organism>
<feature type="signal peptide" evidence="1">
    <location>
        <begin position="1"/>
        <end position="29"/>
    </location>
</feature>
<proteinExistence type="predicted"/>
<dbReference type="KEGG" id="phm:PSMK_18040"/>
<evidence type="ECO:0000259" key="2">
    <source>
        <dbReference type="Pfam" id="PF18989"/>
    </source>
</evidence>
<dbReference type="AlphaFoldDB" id="I0IFC5"/>
<dbReference type="Pfam" id="PF18989">
    <property type="entry name" value="DUF5722"/>
    <property type="match status" value="1"/>
</dbReference>
<reference evidence="3 4" key="1">
    <citation type="submission" date="2012-02" db="EMBL/GenBank/DDBJ databases">
        <title>Complete genome sequence of Phycisphaera mikurensis NBRC 102666.</title>
        <authorList>
            <person name="Ankai A."/>
            <person name="Hosoyama A."/>
            <person name="Terui Y."/>
            <person name="Sekine M."/>
            <person name="Fukai R."/>
            <person name="Kato Y."/>
            <person name="Nakamura S."/>
            <person name="Yamada-Narita S."/>
            <person name="Kawakoshi A."/>
            <person name="Fukunaga Y."/>
            <person name="Yamazaki S."/>
            <person name="Fujita N."/>
        </authorList>
    </citation>
    <scope>NUCLEOTIDE SEQUENCE [LARGE SCALE GENOMIC DNA]</scope>
    <source>
        <strain evidence="4">NBRC 102666 / KCTC 22515 / FYK2301M01</strain>
    </source>
</reference>
<dbReference type="Proteomes" id="UP000007881">
    <property type="component" value="Chromosome"/>
</dbReference>
<name>I0IFC5_PHYMF</name>
<evidence type="ECO:0000313" key="4">
    <source>
        <dbReference type="Proteomes" id="UP000007881"/>
    </source>
</evidence>
<dbReference type="InterPro" id="IPR043780">
    <property type="entry name" value="DUF5722"/>
</dbReference>
<dbReference type="eggNOG" id="ENOG502Z89I">
    <property type="taxonomic scope" value="Bacteria"/>
</dbReference>
<accession>I0IFC5</accession>
<evidence type="ECO:0000256" key="1">
    <source>
        <dbReference type="SAM" id="SignalP"/>
    </source>
</evidence>
<dbReference type="STRING" id="1142394.PSMK_18040"/>
<feature type="domain" description="DUF5722" evidence="2">
    <location>
        <begin position="131"/>
        <end position="528"/>
    </location>
</feature>
<dbReference type="Gene3D" id="3.20.20.80">
    <property type="entry name" value="Glycosidases"/>
    <property type="match status" value="1"/>
</dbReference>
<dbReference type="InterPro" id="IPR017853">
    <property type="entry name" value="GH"/>
</dbReference>
<protein>
    <recommendedName>
        <fullName evidence="2">DUF5722 domain-containing protein</fullName>
    </recommendedName>
</protein>
<evidence type="ECO:0000313" key="3">
    <source>
        <dbReference type="EMBL" id="BAM03963.1"/>
    </source>
</evidence>
<dbReference type="SUPFAM" id="SSF51445">
    <property type="entry name" value="(Trans)glycosidases"/>
    <property type="match status" value="1"/>
</dbReference>
<feature type="chain" id="PRO_5003629173" description="DUF5722 domain-containing protein" evidence="1">
    <location>
        <begin position="30"/>
        <end position="696"/>
    </location>
</feature>
<keyword evidence="1" id="KW-0732">Signal</keyword>
<dbReference type="EMBL" id="AP012338">
    <property type="protein sequence ID" value="BAM03963.1"/>
    <property type="molecule type" value="Genomic_DNA"/>
</dbReference>
<gene>
    <name evidence="3" type="ordered locus">PSMK_18040</name>
</gene>
<dbReference type="HOGENOM" id="CLU_395791_0_0_0"/>
<keyword evidence="4" id="KW-1185">Reference proteome</keyword>